<evidence type="ECO:0000313" key="1">
    <source>
        <dbReference type="EMBL" id="PKG28284.1"/>
    </source>
</evidence>
<protein>
    <submittedName>
        <fullName evidence="1">GAF domain-containing protein</fullName>
    </submittedName>
</protein>
<sequence length="154" mass="17488">MGFKKEWETSLFEEHCLNLFPKLSSDFIGLALQNDDGPDVSWRYAAGNQNEKYKRISVRYGKGIAGKVISTGRPMTIMDFPHHITGRALEYPIMLAENLRYAFAVPIHINEMPKGVFLIGNRTEKPVAEMDKDIIQKAAHMLEREFGSSNKKSV</sequence>
<dbReference type="SUPFAM" id="SSF55781">
    <property type="entry name" value="GAF domain-like"/>
    <property type="match status" value="1"/>
</dbReference>
<reference evidence="1 2" key="1">
    <citation type="journal article" date="2010" name="Int. J. Syst. Evol. Microbiol.">
        <title>Bacillus horneckiae sp. nov., isolated from a spacecraft-assembly clean room.</title>
        <authorList>
            <person name="Vaishampayan P."/>
            <person name="Probst A."/>
            <person name="Krishnamurthi S."/>
            <person name="Ghosh S."/>
            <person name="Osman S."/>
            <person name="McDowall A."/>
            <person name="Ruckmani A."/>
            <person name="Mayilraj S."/>
            <person name="Venkateswaran K."/>
        </authorList>
    </citation>
    <scope>NUCLEOTIDE SEQUENCE [LARGE SCALE GENOMIC DNA]</scope>
    <source>
        <strain evidence="2">1PO1SC</strain>
    </source>
</reference>
<proteinExistence type="predicted"/>
<keyword evidence="2" id="KW-1185">Reference proteome</keyword>
<dbReference type="EMBL" id="PISD01000030">
    <property type="protein sequence ID" value="PKG28284.1"/>
    <property type="molecule type" value="Genomic_DNA"/>
</dbReference>
<dbReference type="AlphaFoldDB" id="A0A2N0ZFJ9"/>
<dbReference type="Proteomes" id="UP000233343">
    <property type="component" value="Unassembled WGS sequence"/>
</dbReference>
<accession>A0A2N0ZFJ9</accession>
<dbReference type="RefSeq" id="WP_066189536.1">
    <property type="nucleotide sequence ID" value="NZ_JAFDQP010000001.1"/>
</dbReference>
<dbReference type="InterPro" id="IPR029016">
    <property type="entry name" value="GAF-like_dom_sf"/>
</dbReference>
<name>A0A2N0ZFJ9_9BACI</name>
<gene>
    <name evidence="1" type="ORF">CWS20_13815</name>
</gene>
<organism evidence="1 2">
    <name type="scientific">Cytobacillus horneckiae</name>
    <dbReference type="NCBI Taxonomy" id="549687"/>
    <lineage>
        <taxon>Bacteria</taxon>
        <taxon>Bacillati</taxon>
        <taxon>Bacillota</taxon>
        <taxon>Bacilli</taxon>
        <taxon>Bacillales</taxon>
        <taxon>Bacillaceae</taxon>
        <taxon>Cytobacillus</taxon>
    </lineage>
</organism>
<comment type="caution">
    <text evidence="1">The sequence shown here is derived from an EMBL/GenBank/DDBJ whole genome shotgun (WGS) entry which is preliminary data.</text>
</comment>
<dbReference type="Gene3D" id="3.30.450.40">
    <property type="match status" value="1"/>
</dbReference>
<evidence type="ECO:0000313" key="2">
    <source>
        <dbReference type="Proteomes" id="UP000233343"/>
    </source>
</evidence>